<dbReference type="GO" id="GO:0005886">
    <property type="term" value="C:plasma membrane"/>
    <property type="evidence" value="ECO:0007669"/>
    <property type="project" value="TreeGrafter"/>
</dbReference>
<name>B8MQN6_TALSN</name>
<evidence type="ECO:0000313" key="8">
    <source>
        <dbReference type="EMBL" id="EED13459.1"/>
    </source>
</evidence>
<dbReference type="CDD" id="cd17323">
    <property type="entry name" value="MFS_Tpo1_MDR_like"/>
    <property type="match status" value="1"/>
</dbReference>
<feature type="transmembrane region" description="Helical" evidence="6">
    <location>
        <begin position="210"/>
        <end position="233"/>
    </location>
</feature>
<keyword evidence="4 6" id="KW-0472">Membrane</keyword>
<feature type="region of interest" description="Disordered" evidence="5">
    <location>
        <begin position="1"/>
        <end position="60"/>
    </location>
</feature>
<evidence type="ECO:0000313" key="9">
    <source>
        <dbReference type="Proteomes" id="UP000001745"/>
    </source>
</evidence>
<comment type="subcellular location">
    <subcellularLocation>
        <location evidence="1">Membrane</location>
        <topology evidence="1">Multi-pass membrane protein</topology>
    </subcellularLocation>
</comment>
<feature type="transmembrane region" description="Helical" evidence="6">
    <location>
        <begin position="486"/>
        <end position="511"/>
    </location>
</feature>
<evidence type="ECO:0000256" key="2">
    <source>
        <dbReference type="ARBA" id="ARBA00022692"/>
    </source>
</evidence>
<feature type="transmembrane region" description="Helical" evidence="6">
    <location>
        <begin position="175"/>
        <end position="198"/>
    </location>
</feature>
<proteinExistence type="predicted"/>
<dbReference type="EMBL" id="EQ962659">
    <property type="protein sequence ID" value="EED13459.1"/>
    <property type="molecule type" value="Genomic_DNA"/>
</dbReference>
<evidence type="ECO:0000256" key="4">
    <source>
        <dbReference type="ARBA" id="ARBA00023136"/>
    </source>
</evidence>
<evidence type="ECO:0000256" key="6">
    <source>
        <dbReference type="SAM" id="Phobius"/>
    </source>
</evidence>
<organism evidence="8 9">
    <name type="scientific">Talaromyces stipitatus (strain ATCC 10500 / CBS 375.48 / QM 6759 / NRRL 1006)</name>
    <name type="common">Penicillium stipitatum</name>
    <dbReference type="NCBI Taxonomy" id="441959"/>
    <lineage>
        <taxon>Eukaryota</taxon>
        <taxon>Fungi</taxon>
        <taxon>Dikarya</taxon>
        <taxon>Ascomycota</taxon>
        <taxon>Pezizomycotina</taxon>
        <taxon>Eurotiomycetes</taxon>
        <taxon>Eurotiomycetidae</taxon>
        <taxon>Eurotiales</taxon>
        <taxon>Trichocomaceae</taxon>
        <taxon>Talaromyces</taxon>
        <taxon>Talaromyces sect. Talaromyces</taxon>
    </lineage>
</organism>
<feature type="transmembrane region" description="Helical" evidence="6">
    <location>
        <begin position="452"/>
        <end position="474"/>
    </location>
</feature>
<dbReference type="VEuPathDB" id="FungiDB:TSTA_059450"/>
<dbReference type="PROSITE" id="PS50850">
    <property type="entry name" value="MFS"/>
    <property type="match status" value="1"/>
</dbReference>
<dbReference type="FunFam" id="1.20.1250.20:FF:000011">
    <property type="entry name" value="MFS multidrug transporter, putative"/>
    <property type="match status" value="1"/>
</dbReference>
<feature type="transmembrane region" description="Helical" evidence="6">
    <location>
        <begin position="152"/>
        <end position="169"/>
    </location>
</feature>
<dbReference type="Proteomes" id="UP000001745">
    <property type="component" value="Unassembled WGS sequence"/>
</dbReference>
<feature type="compositionally biased region" description="Polar residues" evidence="5">
    <location>
        <begin position="1"/>
        <end position="13"/>
    </location>
</feature>
<keyword evidence="3 6" id="KW-1133">Transmembrane helix</keyword>
<dbReference type="SUPFAM" id="SSF103473">
    <property type="entry name" value="MFS general substrate transporter"/>
    <property type="match status" value="1"/>
</dbReference>
<dbReference type="RefSeq" id="XP_002487570.1">
    <property type="nucleotide sequence ID" value="XM_002487525.1"/>
</dbReference>
<dbReference type="InterPro" id="IPR011701">
    <property type="entry name" value="MFS"/>
</dbReference>
<feature type="transmembrane region" description="Helical" evidence="6">
    <location>
        <begin position="120"/>
        <end position="140"/>
    </location>
</feature>
<feature type="transmembrane region" description="Helical" evidence="6">
    <location>
        <begin position="83"/>
        <end position="100"/>
    </location>
</feature>
<keyword evidence="2 6" id="KW-0812">Transmembrane</keyword>
<dbReference type="OMA" id="WGSTIFA"/>
<dbReference type="GO" id="GO:0022857">
    <property type="term" value="F:transmembrane transporter activity"/>
    <property type="evidence" value="ECO:0007669"/>
    <property type="project" value="InterPro"/>
</dbReference>
<dbReference type="InterPro" id="IPR020846">
    <property type="entry name" value="MFS_dom"/>
</dbReference>
<feature type="transmembrane region" description="Helical" evidence="6">
    <location>
        <begin position="356"/>
        <end position="375"/>
    </location>
</feature>
<dbReference type="PANTHER" id="PTHR23502:SF59">
    <property type="entry name" value="MULTIDRUG TRANSPORTER, PUTATIVE (AFU_ORTHOLOGUE AFUA_1G10370)-RELATED"/>
    <property type="match status" value="1"/>
</dbReference>
<feature type="transmembrane region" description="Helical" evidence="6">
    <location>
        <begin position="396"/>
        <end position="415"/>
    </location>
</feature>
<evidence type="ECO:0000256" key="3">
    <source>
        <dbReference type="ARBA" id="ARBA00022989"/>
    </source>
</evidence>
<feature type="compositionally biased region" description="Low complexity" evidence="5">
    <location>
        <begin position="46"/>
        <end position="60"/>
    </location>
</feature>
<dbReference type="eggNOG" id="KOG0255">
    <property type="taxonomic scope" value="Eukaryota"/>
</dbReference>
<dbReference type="GeneID" id="8107415"/>
<dbReference type="Gene3D" id="1.20.1250.20">
    <property type="entry name" value="MFS general substrate transporter like domains"/>
    <property type="match status" value="1"/>
</dbReference>
<dbReference type="HOGENOM" id="CLU_008455_11_6_1"/>
<dbReference type="PhylomeDB" id="B8MQN6"/>
<dbReference type="Pfam" id="PF07690">
    <property type="entry name" value="MFS_1"/>
    <property type="match status" value="1"/>
</dbReference>
<dbReference type="PANTHER" id="PTHR23502">
    <property type="entry name" value="MAJOR FACILITATOR SUPERFAMILY"/>
    <property type="match status" value="1"/>
</dbReference>
<evidence type="ECO:0000259" key="7">
    <source>
        <dbReference type="PROSITE" id="PS50850"/>
    </source>
</evidence>
<dbReference type="OrthoDB" id="9986881at2759"/>
<feature type="transmembrane region" description="Helical" evidence="6">
    <location>
        <begin position="421"/>
        <end position="440"/>
    </location>
</feature>
<feature type="domain" description="Major facilitator superfamily (MFS) profile" evidence="7">
    <location>
        <begin position="85"/>
        <end position="515"/>
    </location>
</feature>
<feature type="transmembrane region" description="Helical" evidence="6">
    <location>
        <begin position="313"/>
        <end position="336"/>
    </location>
</feature>
<feature type="transmembrane region" description="Helical" evidence="6">
    <location>
        <begin position="245"/>
        <end position="271"/>
    </location>
</feature>
<accession>B8MQN6</accession>
<sequence>MSPTTADSQAHGNTSDHEGSSISEVSNIKALNGEKTYSISPIDPESAPSAAPLASSDNDANIVDFDGPDDPYRPLNWPMRKKLVTTILYSFTTMGATWASTIYNSGISEIQERFGISSEVALLGMTFYLFGNALGPLCFAPLSEAYGRKISVLIPYFMCAIFSFGTAVAKDTQTVLITRFFAGIFASAPLSNVGGVLADIWPPQQRGAALLTYGIAVISGPLVAPIVGGALVVNMEHDGWRWGEYITGILLLVILAADTFFIEESFPPVLLSRKASKLRKLTGNWALHSKHQESDLSFKYWTRTYLLVPLEMLVDPICFLINLYASFVYAIIYLTVPVFPIEFQGVRGWNAVIGSLPFLGVLIGAFFGGLVLMWSQGFYVERMAANNNKPVPEARLLPMMIGSFFFAGGLFIIGWTSDRSIHWIAFCIGGVCIGLAYFTIFQSAISYLVDTYFMLAASALAANMLMRSVLAGAFPLFAHAMFTNLGIDWACSVLGFIAVAMIPIPFLFYTFGKRLRAWGKSLSGYYGSVDRFSSISVHFRVKRM</sequence>
<evidence type="ECO:0000256" key="1">
    <source>
        <dbReference type="ARBA" id="ARBA00004141"/>
    </source>
</evidence>
<dbReference type="AlphaFoldDB" id="B8MQN6"/>
<keyword evidence="9" id="KW-1185">Reference proteome</keyword>
<reference evidence="9" key="1">
    <citation type="journal article" date="2015" name="Genome Announc.">
        <title>Genome sequence of the AIDS-associated pathogen Penicillium marneffei (ATCC18224) and its near taxonomic relative Talaromyces stipitatus (ATCC10500).</title>
        <authorList>
            <person name="Nierman W.C."/>
            <person name="Fedorova-Abrams N.D."/>
            <person name="Andrianopoulos A."/>
        </authorList>
    </citation>
    <scope>NUCLEOTIDE SEQUENCE [LARGE SCALE GENOMIC DNA]</scope>
    <source>
        <strain evidence="9">ATCC 10500 / CBS 375.48 / QM 6759 / NRRL 1006</strain>
    </source>
</reference>
<dbReference type="InterPro" id="IPR036259">
    <property type="entry name" value="MFS_trans_sf"/>
</dbReference>
<dbReference type="STRING" id="441959.B8MQN6"/>
<dbReference type="InParanoid" id="B8MQN6"/>
<evidence type="ECO:0000256" key="5">
    <source>
        <dbReference type="SAM" id="MobiDB-lite"/>
    </source>
</evidence>
<gene>
    <name evidence="8" type="ORF">TSTA_059450</name>
</gene>
<protein>
    <recommendedName>
        <fullName evidence="7">Major facilitator superfamily (MFS) profile domain-containing protein</fullName>
    </recommendedName>
</protein>